<name>A0A2K8SK40_9NOSO</name>
<evidence type="ECO:0000256" key="1">
    <source>
        <dbReference type="PROSITE-ProRule" id="PRU00182"/>
    </source>
</evidence>
<keyword evidence="1" id="KW-0694">RNA-binding</keyword>
<reference evidence="3 4" key="1">
    <citation type="submission" date="2017-11" db="EMBL/GenBank/DDBJ databases">
        <title>Complete genome of a free-living desiccation-tolerant cyanobacterium and its photosynthetic adaptation to extreme terrestrial habitat.</title>
        <authorList>
            <person name="Shang J."/>
        </authorList>
    </citation>
    <scope>NUCLEOTIDE SEQUENCE [LARGE SCALE GENOMIC DNA]</scope>
    <source>
        <strain evidence="3 4">CCNUN1</strain>
    </source>
</reference>
<dbReference type="Proteomes" id="UP000232003">
    <property type="component" value="Chromosome"/>
</dbReference>
<accession>A0A2K8SK40</accession>
<protein>
    <submittedName>
        <fullName evidence="3">YbcJ, ribosome-associated protein</fullName>
    </submittedName>
</protein>
<dbReference type="InterPro" id="IPR036986">
    <property type="entry name" value="S4_RNA-bd_sf"/>
</dbReference>
<dbReference type="KEGG" id="nfl:COO91_01710"/>
<dbReference type="RefSeq" id="WP_100897917.1">
    <property type="nucleotide sequence ID" value="NZ_CAWNNC010000001.1"/>
</dbReference>
<evidence type="ECO:0000313" key="4">
    <source>
        <dbReference type="Proteomes" id="UP000232003"/>
    </source>
</evidence>
<dbReference type="SUPFAM" id="SSF55174">
    <property type="entry name" value="Alpha-L RNA-binding motif"/>
    <property type="match status" value="1"/>
</dbReference>
<dbReference type="PROSITE" id="PS50889">
    <property type="entry name" value="S4"/>
    <property type="match status" value="1"/>
</dbReference>
<organism evidence="3 4">
    <name type="scientific">Nostoc flagelliforme CCNUN1</name>
    <dbReference type="NCBI Taxonomy" id="2038116"/>
    <lineage>
        <taxon>Bacteria</taxon>
        <taxon>Bacillati</taxon>
        <taxon>Cyanobacteriota</taxon>
        <taxon>Cyanophyceae</taxon>
        <taxon>Nostocales</taxon>
        <taxon>Nostocaceae</taxon>
        <taxon>Nostoc</taxon>
    </lineage>
</organism>
<dbReference type="OrthoDB" id="9811532at2"/>
<dbReference type="Pfam" id="PF13275">
    <property type="entry name" value="S4_2"/>
    <property type="match status" value="1"/>
</dbReference>
<dbReference type="EMBL" id="CP024785">
    <property type="protein sequence ID" value="AUB35819.1"/>
    <property type="molecule type" value="Genomic_DNA"/>
</dbReference>
<evidence type="ECO:0000259" key="2">
    <source>
        <dbReference type="SMART" id="SM00363"/>
    </source>
</evidence>
<dbReference type="SMART" id="SM00363">
    <property type="entry name" value="S4"/>
    <property type="match status" value="1"/>
</dbReference>
<dbReference type="CDD" id="cd00165">
    <property type="entry name" value="S4"/>
    <property type="match status" value="1"/>
</dbReference>
<keyword evidence="4" id="KW-1185">Reference proteome</keyword>
<dbReference type="InterPro" id="IPR002942">
    <property type="entry name" value="S4_RNA-bd"/>
</dbReference>
<dbReference type="AlphaFoldDB" id="A0A2K8SK40"/>
<dbReference type="Gene3D" id="3.10.290.10">
    <property type="entry name" value="RNA-binding S4 domain"/>
    <property type="match status" value="1"/>
</dbReference>
<proteinExistence type="predicted"/>
<feature type="domain" description="RNA-binding S4" evidence="2">
    <location>
        <begin position="9"/>
        <end position="68"/>
    </location>
</feature>
<evidence type="ECO:0000313" key="3">
    <source>
        <dbReference type="EMBL" id="AUB35819.1"/>
    </source>
</evidence>
<gene>
    <name evidence="3" type="ORF">COO91_01710</name>
</gene>
<sequence>MKKIRDNTIKLNQYLKLMGIVPSGGQAKLMIQGGDVQVNGMLETRRGRRLVPGDKVTIEGKTLEVNLDNNEDQDVVIDSIEQTE</sequence>
<dbReference type="GO" id="GO:0003723">
    <property type="term" value="F:RNA binding"/>
    <property type="evidence" value="ECO:0007669"/>
    <property type="project" value="UniProtKB-KW"/>
</dbReference>